<accession>A0A6J1SQY6</accession>
<feature type="compositionally biased region" description="Basic and acidic residues" evidence="1">
    <location>
        <begin position="105"/>
        <end position="116"/>
    </location>
</feature>
<evidence type="ECO:0000313" key="3">
    <source>
        <dbReference type="RefSeq" id="XP_026280906.1"/>
    </source>
</evidence>
<feature type="compositionally biased region" description="Pro residues" evidence="1">
    <location>
        <begin position="236"/>
        <end position="268"/>
    </location>
</feature>
<keyword evidence="2" id="KW-1185">Reference proteome</keyword>
<organism evidence="2 3">
    <name type="scientific">Frankliniella occidentalis</name>
    <name type="common">Western flower thrips</name>
    <name type="synonym">Euthrips occidentalis</name>
    <dbReference type="NCBI Taxonomy" id="133901"/>
    <lineage>
        <taxon>Eukaryota</taxon>
        <taxon>Metazoa</taxon>
        <taxon>Ecdysozoa</taxon>
        <taxon>Arthropoda</taxon>
        <taxon>Hexapoda</taxon>
        <taxon>Insecta</taxon>
        <taxon>Pterygota</taxon>
        <taxon>Neoptera</taxon>
        <taxon>Paraneoptera</taxon>
        <taxon>Thysanoptera</taxon>
        <taxon>Terebrantia</taxon>
        <taxon>Thripoidea</taxon>
        <taxon>Thripidae</taxon>
        <taxon>Frankliniella</taxon>
    </lineage>
</organism>
<gene>
    <name evidence="3" type="primary">LOC113208215</name>
</gene>
<name>A0A6J1SQY6_FRAOC</name>
<feature type="region of interest" description="Disordered" evidence="1">
    <location>
        <begin position="51"/>
        <end position="73"/>
    </location>
</feature>
<protein>
    <submittedName>
        <fullName evidence="3">WW domain-binding protein 11 isoform X1</fullName>
    </submittedName>
</protein>
<evidence type="ECO:0000256" key="1">
    <source>
        <dbReference type="SAM" id="MobiDB-lite"/>
    </source>
</evidence>
<proteinExistence type="predicted"/>
<dbReference type="RefSeq" id="XP_026280906.1">
    <property type="nucleotide sequence ID" value="XM_026425121.2"/>
</dbReference>
<feature type="compositionally biased region" description="Pro residues" evidence="1">
    <location>
        <begin position="277"/>
        <end position="286"/>
    </location>
</feature>
<feature type="compositionally biased region" description="Polar residues" evidence="1">
    <location>
        <begin position="292"/>
        <end position="302"/>
    </location>
</feature>
<evidence type="ECO:0000313" key="2">
    <source>
        <dbReference type="Proteomes" id="UP000504606"/>
    </source>
</evidence>
<feature type="region of interest" description="Disordered" evidence="1">
    <location>
        <begin position="94"/>
        <end position="302"/>
    </location>
</feature>
<sequence length="302" mass="35189">MSRNVSYRGEKRPDVSEKFYTEGERGPGPVGNILPSKETLKRIHIKCGDVSLPGRRLEGPPPPPQDFFISREAGEGRRPIFDFLLHRRVVEVVQATTSDPISKPAKRDSSLDRTRLDNSAPGHKTEDRRRHDDGRRRHDDDRRGYDDERRGYDDRRRHDGGRRRYDDDDGRRRGEDERRHDSRKKEESRGASASRRDETDKDKEIDKKKRKVDEEEENNVERRGRSMDHTQNHSPRLPPFGPSPRPAYPPGPMRPPLYPPMYPPPYHHPPMYFGGFGPPPFGPQRPPRPHIQYNQSRPSHTK</sequence>
<feature type="compositionally biased region" description="Basic and acidic residues" evidence="1">
    <location>
        <begin position="123"/>
        <end position="231"/>
    </location>
</feature>
<dbReference type="GeneID" id="113208215"/>
<dbReference type="KEGG" id="foc:113208215"/>
<dbReference type="Proteomes" id="UP000504606">
    <property type="component" value="Unplaced"/>
</dbReference>
<dbReference type="AlphaFoldDB" id="A0A6J1SQY6"/>
<feature type="compositionally biased region" description="Basic and acidic residues" evidence="1">
    <location>
        <begin position="8"/>
        <end position="25"/>
    </location>
</feature>
<feature type="region of interest" description="Disordered" evidence="1">
    <location>
        <begin position="1"/>
        <end position="35"/>
    </location>
</feature>
<reference evidence="3" key="1">
    <citation type="submission" date="2025-08" db="UniProtKB">
        <authorList>
            <consortium name="RefSeq"/>
        </authorList>
    </citation>
    <scope>IDENTIFICATION</scope>
    <source>
        <tissue evidence="3">Whole organism</tissue>
    </source>
</reference>